<gene>
    <name evidence="1" type="ORF">LR394_24330</name>
</gene>
<dbReference type="AlphaFoldDB" id="A0A9X1NHM7"/>
<dbReference type="Proteomes" id="UP001138997">
    <property type="component" value="Unassembled WGS sequence"/>
</dbReference>
<accession>A0A9X1NHM7</accession>
<dbReference type="RefSeq" id="WP_231446232.1">
    <property type="nucleotide sequence ID" value="NZ_JAJOMB010000014.1"/>
</dbReference>
<dbReference type="EMBL" id="JAJOMB010000014">
    <property type="protein sequence ID" value="MCD5314039.1"/>
    <property type="molecule type" value="Genomic_DNA"/>
</dbReference>
<sequence>MLDPTSDDPWEHLRLSPGTGFYQSLTTRGEVSIDVLGLNRGTLPRGRLAALRAASALMREWLEARAAGDQGRALFEQRALLDQPFADVVYMAARMNQFPAMRRILPARLSEALDQHDFLSWYVIN</sequence>
<proteinExistence type="predicted"/>
<organism evidence="1 2">
    <name type="scientific">Kineosporia babensis</name>
    <dbReference type="NCBI Taxonomy" id="499548"/>
    <lineage>
        <taxon>Bacteria</taxon>
        <taxon>Bacillati</taxon>
        <taxon>Actinomycetota</taxon>
        <taxon>Actinomycetes</taxon>
        <taxon>Kineosporiales</taxon>
        <taxon>Kineosporiaceae</taxon>
        <taxon>Kineosporia</taxon>
    </lineage>
</organism>
<reference evidence="1" key="1">
    <citation type="submission" date="2021-11" db="EMBL/GenBank/DDBJ databases">
        <title>Streptomyces corallinus and Kineosporia corallina sp. nov., two new coral-derived marine actinobacteria.</title>
        <authorList>
            <person name="Buangrab K."/>
            <person name="Sutthacheep M."/>
            <person name="Yeemin T."/>
            <person name="Harunari E."/>
            <person name="Igarashi Y."/>
            <person name="Sripreechasak P."/>
            <person name="Kanchanasin P."/>
            <person name="Tanasupawat S."/>
            <person name="Phongsopitanun W."/>
        </authorList>
    </citation>
    <scope>NUCLEOTIDE SEQUENCE</scope>
    <source>
        <strain evidence="1">JCM 31032</strain>
    </source>
</reference>
<comment type="caution">
    <text evidence="1">The sequence shown here is derived from an EMBL/GenBank/DDBJ whole genome shotgun (WGS) entry which is preliminary data.</text>
</comment>
<name>A0A9X1NHM7_9ACTN</name>
<evidence type="ECO:0000313" key="2">
    <source>
        <dbReference type="Proteomes" id="UP001138997"/>
    </source>
</evidence>
<evidence type="ECO:0000313" key="1">
    <source>
        <dbReference type="EMBL" id="MCD5314039.1"/>
    </source>
</evidence>
<protein>
    <submittedName>
        <fullName evidence="1">Uncharacterized protein</fullName>
    </submittedName>
</protein>
<keyword evidence="2" id="KW-1185">Reference proteome</keyword>